<sequence>MEMDDWWFGWKEFTPELPCPGKVVLMVGAGISIASPTQLPGGYDLTEALLDHLLDNKATSEIKKVFSQCEQWMGRSLPRLEHVLDKAFEPSTIEGVERSGSARELLRIFSHRPPNANHHLIADYLLKHRGWCITTNFDDCIEQAGHHQIPVHIIDPDTKTFDILHREYGEDWGLIKVHGTIEHGCSGLGVTLSDLEHGLPEAFKTQLQQVTNQADLMVVAGYSGTDHFDINHWIRERWNGDRSTRLVWIDHRIKVEEEFWLLDGQESREPKVYWQGAFGGMKIQYGPTPELLTALLGIPSRTLAVTGEGKDWWRTALAEYYTPTEKEKYLTGTRLASSMGLGQLAEEQLRYLKRQLENDNLLVPFEAEIYYSRGFIAGALMIQSDQKTPHEKIRKVNRTGLIRAKGKPAKALLFYLAQWFKSSRKLSLDEQIDAFACLLDIAERRQKWRIWQSKPLRRLGEKICIFFHQYFMTLENNKLPLYLDGRIQMQSIRAGTLFYDAEVFPFGEIWDLLYREYSPPIFFTPHGPAIPGFYLTERSTAREEDRFADLVLANINYVNILLSALRRRWPKGSKSVFKERQQRDGYLDSGDYVVTYIVQLLNESTQLVSALNAPHLQILIARTWIKADSILGGIEYWKQQRLYLGTPRSLTP</sequence>
<gene>
    <name evidence="1" type="ORF">PRCB_17625</name>
</gene>
<dbReference type="Gene3D" id="3.40.50.1220">
    <property type="entry name" value="TPP-binding domain"/>
    <property type="match status" value="1"/>
</dbReference>
<dbReference type="AlphaFoldDB" id="A0A2M9W9N7"/>
<dbReference type="SUPFAM" id="SSF52467">
    <property type="entry name" value="DHS-like NAD/FAD-binding domain"/>
    <property type="match status" value="1"/>
</dbReference>
<dbReference type="OrthoDB" id="6635960at2"/>
<dbReference type="Proteomes" id="UP000232062">
    <property type="component" value="Unassembled WGS sequence"/>
</dbReference>
<comment type="caution">
    <text evidence="1">The sequence shown here is derived from an EMBL/GenBank/DDBJ whole genome shotgun (WGS) entry which is preliminary data.</text>
</comment>
<protein>
    <submittedName>
        <fullName evidence="1">Uncharacterized protein</fullName>
    </submittedName>
</protein>
<dbReference type="STRING" id="1076549.HA45_12765"/>
<keyword evidence="2" id="KW-1185">Reference proteome</keyword>
<dbReference type="Pfam" id="PF13289">
    <property type="entry name" value="SIR2_2"/>
    <property type="match status" value="1"/>
</dbReference>
<proteinExistence type="predicted"/>
<accession>A0A2M9W9N7</accession>
<dbReference type="EMBL" id="PIQI01000025">
    <property type="protein sequence ID" value="PJZ04256.1"/>
    <property type="molecule type" value="Genomic_DNA"/>
</dbReference>
<name>A0A2M9W9N7_9GAMM</name>
<dbReference type="InterPro" id="IPR029035">
    <property type="entry name" value="DHS-like_NAD/FAD-binding_dom"/>
</dbReference>
<organism evidence="1 2">
    <name type="scientific">Pantoea rodasii</name>
    <dbReference type="NCBI Taxonomy" id="1076549"/>
    <lineage>
        <taxon>Bacteria</taxon>
        <taxon>Pseudomonadati</taxon>
        <taxon>Pseudomonadota</taxon>
        <taxon>Gammaproteobacteria</taxon>
        <taxon>Enterobacterales</taxon>
        <taxon>Erwiniaceae</taxon>
        <taxon>Pantoea</taxon>
    </lineage>
</organism>
<evidence type="ECO:0000313" key="2">
    <source>
        <dbReference type="Proteomes" id="UP000232062"/>
    </source>
</evidence>
<reference evidence="1 2" key="1">
    <citation type="submission" date="2017-11" db="EMBL/GenBank/DDBJ databases">
        <title>The genome sequence of Pantoea rodasii DSM 26611.</title>
        <authorList>
            <person name="Gao J."/>
            <person name="Mao X."/>
            <person name="Sun J."/>
        </authorList>
    </citation>
    <scope>NUCLEOTIDE SEQUENCE [LARGE SCALE GENOMIC DNA]</scope>
    <source>
        <strain evidence="1 2">DSM 26611</strain>
    </source>
</reference>
<evidence type="ECO:0000313" key="1">
    <source>
        <dbReference type="EMBL" id="PJZ04256.1"/>
    </source>
</evidence>
<dbReference type="RefSeq" id="WP_100702917.1">
    <property type="nucleotide sequence ID" value="NZ_MLFP01000008.1"/>
</dbReference>